<evidence type="ECO:0000313" key="4">
    <source>
        <dbReference type="Proteomes" id="UP000291301"/>
    </source>
</evidence>
<dbReference type="InterPro" id="IPR052893">
    <property type="entry name" value="TCS_response_regulator"/>
</dbReference>
<feature type="modified residue" description="4-aspartylphosphate" evidence="1">
    <location>
        <position position="65"/>
    </location>
</feature>
<feature type="domain" description="Response regulatory" evidence="2">
    <location>
        <begin position="14"/>
        <end position="132"/>
    </location>
</feature>
<keyword evidence="4" id="KW-1185">Reference proteome</keyword>
<comment type="caution">
    <text evidence="3">The sequence shown here is derived from an EMBL/GenBank/DDBJ whole genome shotgun (WGS) entry which is preliminary data.</text>
</comment>
<dbReference type="AlphaFoldDB" id="A0A4R0PF65"/>
<organism evidence="3 4">
    <name type="scientific">Oricola cellulosilytica</name>
    <dbReference type="NCBI Taxonomy" id="1429082"/>
    <lineage>
        <taxon>Bacteria</taxon>
        <taxon>Pseudomonadati</taxon>
        <taxon>Pseudomonadota</taxon>
        <taxon>Alphaproteobacteria</taxon>
        <taxon>Hyphomicrobiales</taxon>
        <taxon>Ahrensiaceae</taxon>
        <taxon>Oricola</taxon>
    </lineage>
</organism>
<dbReference type="SUPFAM" id="SSF52172">
    <property type="entry name" value="CheY-like"/>
    <property type="match status" value="1"/>
</dbReference>
<gene>
    <name evidence="3" type="ORF">E0D97_08495</name>
</gene>
<evidence type="ECO:0000259" key="2">
    <source>
        <dbReference type="PROSITE" id="PS50110"/>
    </source>
</evidence>
<evidence type="ECO:0000313" key="3">
    <source>
        <dbReference type="EMBL" id="TCD14124.1"/>
    </source>
</evidence>
<dbReference type="SMART" id="SM00448">
    <property type="entry name" value="REC"/>
    <property type="match status" value="1"/>
</dbReference>
<protein>
    <submittedName>
        <fullName evidence="3">Response regulator</fullName>
    </submittedName>
</protein>
<dbReference type="OrthoDB" id="9793549at2"/>
<keyword evidence="1" id="KW-0597">Phosphoprotein</keyword>
<reference evidence="3 4" key="1">
    <citation type="journal article" date="2015" name="Antonie Van Leeuwenhoek">
        <title>Oricola cellulosilytica gen. nov., sp. nov., a cellulose-degrading bacterium of the family Phyllobacteriaceae isolated from surface seashore water, and emended descriptions of Mesorhizobium loti and Phyllobacterium myrsinacearum.</title>
        <authorList>
            <person name="Hameed A."/>
            <person name="Shahina M."/>
            <person name="Lai W.A."/>
            <person name="Lin S.Y."/>
            <person name="Young L.S."/>
            <person name="Liu Y.C."/>
            <person name="Hsu Y.H."/>
            <person name="Young C.C."/>
        </authorList>
    </citation>
    <scope>NUCLEOTIDE SEQUENCE [LARGE SCALE GENOMIC DNA]</scope>
    <source>
        <strain evidence="3 4">KCTC 52183</strain>
    </source>
</reference>
<dbReference type="EMBL" id="SJST01000003">
    <property type="protein sequence ID" value="TCD14124.1"/>
    <property type="molecule type" value="Genomic_DNA"/>
</dbReference>
<dbReference type="PANTHER" id="PTHR44520">
    <property type="entry name" value="RESPONSE REGULATOR RCP1-RELATED"/>
    <property type="match status" value="1"/>
</dbReference>
<accession>A0A4R0PF65</accession>
<dbReference type="RefSeq" id="WP_131567836.1">
    <property type="nucleotide sequence ID" value="NZ_JAINFK010000002.1"/>
</dbReference>
<evidence type="ECO:0000256" key="1">
    <source>
        <dbReference type="PROSITE-ProRule" id="PRU00169"/>
    </source>
</evidence>
<dbReference type="Gene3D" id="3.40.50.2300">
    <property type="match status" value="1"/>
</dbReference>
<proteinExistence type="predicted"/>
<dbReference type="Proteomes" id="UP000291301">
    <property type="component" value="Unassembled WGS sequence"/>
</dbReference>
<name>A0A4R0PF65_9HYPH</name>
<dbReference type="InterPro" id="IPR001789">
    <property type="entry name" value="Sig_transdc_resp-reg_receiver"/>
</dbReference>
<dbReference type="PANTHER" id="PTHR44520:SF2">
    <property type="entry name" value="RESPONSE REGULATOR RCP1"/>
    <property type="match status" value="1"/>
</dbReference>
<dbReference type="PROSITE" id="PS50110">
    <property type="entry name" value="RESPONSE_REGULATORY"/>
    <property type="match status" value="1"/>
</dbReference>
<dbReference type="InterPro" id="IPR011006">
    <property type="entry name" value="CheY-like_superfamily"/>
</dbReference>
<dbReference type="GO" id="GO:0000160">
    <property type="term" value="P:phosphorelay signal transduction system"/>
    <property type="evidence" value="ECO:0007669"/>
    <property type="project" value="InterPro"/>
</dbReference>
<dbReference type="Pfam" id="PF00072">
    <property type="entry name" value="Response_reg"/>
    <property type="match status" value="1"/>
</dbReference>
<sequence>MMAAVAKERFPGGRIMVVDDNAFDRSLIIGKMRAAMKDCHLIEIGESASAAPAVAESRPDLVLLDIRMPAPDGFAVLSRIRKLRDGGETKVVMLSSSTSPRDQRRAKELGADGYEVKPDSLAGYDRMIEDIAAKWLTRH</sequence>